<dbReference type="RefSeq" id="WP_012234029.1">
    <property type="nucleotide sequence ID" value="NC_010162.1"/>
</dbReference>
<feature type="domain" description="RDD" evidence="8">
    <location>
        <begin position="35"/>
        <end position="177"/>
    </location>
</feature>
<feature type="compositionally biased region" description="Basic and acidic residues" evidence="6">
    <location>
        <begin position="19"/>
        <end position="28"/>
    </location>
</feature>
<evidence type="ECO:0000256" key="2">
    <source>
        <dbReference type="ARBA" id="ARBA00022475"/>
    </source>
</evidence>
<evidence type="ECO:0000313" key="9">
    <source>
        <dbReference type="EMBL" id="CAN91552.1"/>
    </source>
</evidence>
<evidence type="ECO:0000259" key="8">
    <source>
        <dbReference type="Pfam" id="PF06271"/>
    </source>
</evidence>
<dbReference type="eggNOG" id="COG1714">
    <property type="taxonomic scope" value="Bacteria"/>
</dbReference>
<organism evidence="9 10">
    <name type="scientific">Sorangium cellulosum (strain So ce56)</name>
    <name type="common">Polyangium cellulosum (strain So ce56)</name>
    <dbReference type="NCBI Taxonomy" id="448385"/>
    <lineage>
        <taxon>Bacteria</taxon>
        <taxon>Pseudomonadati</taxon>
        <taxon>Myxococcota</taxon>
        <taxon>Polyangia</taxon>
        <taxon>Polyangiales</taxon>
        <taxon>Polyangiaceae</taxon>
        <taxon>Sorangium</taxon>
    </lineage>
</organism>
<evidence type="ECO:0000256" key="5">
    <source>
        <dbReference type="ARBA" id="ARBA00023136"/>
    </source>
</evidence>
<dbReference type="InterPro" id="IPR010432">
    <property type="entry name" value="RDD"/>
</dbReference>
<feature type="transmembrane region" description="Helical" evidence="7">
    <location>
        <begin position="45"/>
        <end position="65"/>
    </location>
</feature>
<evidence type="ECO:0000256" key="3">
    <source>
        <dbReference type="ARBA" id="ARBA00022692"/>
    </source>
</evidence>
<keyword evidence="3 7" id="KW-0812">Transmembrane</keyword>
<dbReference type="Pfam" id="PF06271">
    <property type="entry name" value="RDD"/>
    <property type="match status" value="1"/>
</dbReference>
<feature type="transmembrane region" description="Helical" evidence="7">
    <location>
        <begin position="77"/>
        <end position="101"/>
    </location>
</feature>
<dbReference type="GO" id="GO:0005886">
    <property type="term" value="C:plasma membrane"/>
    <property type="evidence" value="ECO:0007669"/>
    <property type="project" value="UniProtKB-SubCell"/>
</dbReference>
<dbReference type="InterPro" id="IPR051791">
    <property type="entry name" value="Pra-immunoreactive"/>
</dbReference>
<feature type="region of interest" description="Disordered" evidence="6">
    <location>
        <begin position="1"/>
        <end position="28"/>
    </location>
</feature>
<protein>
    <submittedName>
        <fullName evidence="9">Membrane protein</fullName>
    </submittedName>
</protein>
<keyword evidence="10" id="KW-1185">Reference proteome</keyword>
<dbReference type="EMBL" id="AM746676">
    <property type="protein sequence ID" value="CAN91552.1"/>
    <property type="molecule type" value="Genomic_DNA"/>
</dbReference>
<evidence type="ECO:0000256" key="4">
    <source>
        <dbReference type="ARBA" id="ARBA00022989"/>
    </source>
</evidence>
<gene>
    <name evidence="9" type="ordered locus">sce1394</name>
</gene>
<dbReference type="STRING" id="448385.sce1394"/>
<keyword evidence="5 7" id="KW-0472">Membrane</keyword>
<evidence type="ECO:0000256" key="1">
    <source>
        <dbReference type="ARBA" id="ARBA00004651"/>
    </source>
</evidence>
<evidence type="ECO:0000313" key="10">
    <source>
        <dbReference type="Proteomes" id="UP000002139"/>
    </source>
</evidence>
<dbReference type="OrthoDB" id="5349007at2"/>
<evidence type="ECO:0000256" key="6">
    <source>
        <dbReference type="SAM" id="MobiDB-lite"/>
    </source>
</evidence>
<feature type="compositionally biased region" description="Basic and acidic residues" evidence="6">
    <location>
        <begin position="1"/>
        <end position="10"/>
    </location>
</feature>
<name>A9F7M8_SORC5</name>
<comment type="subcellular location">
    <subcellularLocation>
        <location evidence="1">Cell membrane</location>
        <topology evidence="1">Multi-pass membrane protein</topology>
    </subcellularLocation>
</comment>
<dbReference type="AlphaFoldDB" id="A9F7M8"/>
<accession>A9F7M8</accession>
<sequence>MQLDDPRHEYNPYAAPTTDDARSYGEDEPGEHVLAERGTRLGARILDNLLLVGSVLPVLLFFGVTDELGKLARDEEALYLRLGIGALLGPVQLVIYQWYLIATRGQTLGKKWTKIKIIKADGSRVDFMSGVVVRNWLIALPGLIPAVGQLLNGIVNLVDGLMIFSDDRRCLHDRIAGTKVVVAPPKAGS</sequence>
<keyword evidence="2" id="KW-1003">Cell membrane</keyword>
<dbReference type="Proteomes" id="UP000002139">
    <property type="component" value="Chromosome"/>
</dbReference>
<dbReference type="HOGENOM" id="CLU_079635_3_0_7"/>
<dbReference type="KEGG" id="scl:sce1394"/>
<dbReference type="PANTHER" id="PTHR36115">
    <property type="entry name" value="PROLINE-RICH ANTIGEN HOMOLOG-RELATED"/>
    <property type="match status" value="1"/>
</dbReference>
<keyword evidence="4 7" id="KW-1133">Transmembrane helix</keyword>
<reference evidence="9 10" key="1">
    <citation type="journal article" date="2007" name="Nat. Biotechnol.">
        <title>Complete genome sequence of the myxobacterium Sorangium cellulosum.</title>
        <authorList>
            <person name="Schneiker S."/>
            <person name="Perlova O."/>
            <person name="Kaiser O."/>
            <person name="Gerth K."/>
            <person name="Alici A."/>
            <person name="Altmeyer M.O."/>
            <person name="Bartels D."/>
            <person name="Bekel T."/>
            <person name="Beyer S."/>
            <person name="Bode E."/>
            <person name="Bode H.B."/>
            <person name="Bolten C.J."/>
            <person name="Choudhuri J.V."/>
            <person name="Doss S."/>
            <person name="Elnakady Y.A."/>
            <person name="Frank B."/>
            <person name="Gaigalat L."/>
            <person name="Goesmann A."/>
            <person name="Groeger C."/>
            <person name="Gross F."/>
            <person name="Jelsbak L."/>
            <person name="Jelsbak L."/>
            <person name="Kalinowski J."/>
            <person name="Kegler C."/>
            <person name="Knauber T."/>
            <person name="Konietzny S."/>
            <person name="Kopp M."/>
            <person name="Krause L."/>
            <person name="Krug D."/>
            <person name="Linke B."/>
            <person name="Mahmud T."/>
            <person name="Martinez-Arias R."/>
            <person name="McHardy A.C."/>
            <person name="Merai M."/>
            <person name="Meyer F."/>
            <person name="Mormann S."/>
            <person name="Munoz-Dorado J."/>
            <person name="Perez J."/>
            <person name="Pradella S."/>
            <person name="Rachid S."/>
            <person name="Raddatz G."/>
            <person name="Rosenau F."/>
            <person name="Rueckert C."/>
            <person name="Sasse F."/>
            <person name="Scharfe M."/>
            <person name="Schuster S.C."/>
            <person name="Suen G."/>
            <person name="Treuner-Lange A."/>
            <person name="Velicer G.J."/>
            <person name="Vorholter F.-J."/>
            <person name="Weissman K.J."/>
            <person name="Welch R.D."/>
            <person name="Wenzel S.C."/>
            <person name="Whitworth D.E."/>
            <person name="Wilhelm S."/>
            <person name="Wittmann C."/>
            <person name="Bloecker H."/>
            <person name="Puehler A."/>
            <person name="Mueller R."/>
        </authorList>
    </citation>
    <scope>NUCLEOTIDE SEQUENCE [LARGE SCALE GENOMIC DNA]</scope>
    <source>
        <strain evidence="10">So ce56</strain>
    </source>
</reference>
<dbReference type="PANTHER" id="PTHR36115:SF4">
    <property type="entry name" value="MEMBRANE PROTEIN"/>
    <property type="match status" value="1"/>
</dbReference>
<proteinExistence type="predicted"/>
<evidence type="ECO:0000256" key="7">
    <source>
        <dbReference type="SAM" id="Phobius"/>
    </source>
</evidence>